<dbReference type="AlphaFoldDB" id="F4KX97"/>
<reference key="2">
    <citation type="submission" date="2011-04" db="EMBL/GenBank/DDBJ databases">
        <title>Complete sequence of chromosome of Haliscomenobacter hydrossis DSM 1100.</title>
        <authorList>
            <consortium name="US DOE Joint Genome Institute (JGI-PGF)"/>
            <person name="Lucas S."/>
            <person name="Han J."/>
            <person name="Lapidus A."/>
            <person name="Bruce D."/>
            <person name="Goodwin L."/>
            <person name="Pitluck S."/>
            <person name="Peters L."/>
            <person name="Kyrpides N."/>
            <person name="Mavromatis K."/>
            <person name="Ivanova N."/>
            <person name="Ovchinnikova G."/>
            <person name="Pagani I."/>
            <person name="Daligault H."/>
            <person name="Detter J.C."/>
            <person name="Han C."/>
            <person name="Land M."/>
            <person name="Hauser L."/>
            <person name="Markowitz V."/>
            <person name="Cheng J.-F."/>
            <person name="Hugenholtz P."/>
            <person name="Woyke T."/>
            <person name="Wu D."/>
            <person name="Verbarg S."/>
            <person name="Frueling A."/>
            <person name="Brambilla E."/>
            <person name="Klenk H.-P."/>
            <person name="Eisen J.A."/>
        </authorList>
    </citation>
    <scope>NUCLEOTIDE SEQUENCE</scope>
    <source>
        <strain>DSM 1100</strain>
    </source>
</reference>
<dbReference type="HOGENOM" id="CLU_1530457_0_0_10"/>
<keyword evidence="1" id="KW-0732">Signal</keyword>
<dbReference type="STRING" id="760192.Halhy_1410"/>
<gene>
    <name evidence="2" type="ordered locus">Halhy_1410</name>
</gene>
<dbReference type="Pfam" id="PF07617">
    <property type="entry name" value="DUF1579"/>
    <property type="match status" value="1"/>
</dbReference>
<dbReference type="eggNOG" id="ENOG5033MMF">
    <property type="taxonomic scope" value="Bacteria"/>
</dbReference>
<feature type="signal peptide" evidence="1">
    <location>
        <begin position="1"/>
        <end position="22"/>
    </location>
</feature>
<evidence type="ECO:0000256" key="1">
    <source>
        <dbReference type="SAM" id="SignalP"/>
    </source>
</evidence>
<name>F4KX97_HALH1</name>
<proteinExistence type="predicted"/>
<dbReference type="Proteomes" id="UP000008461">
    <property type="component" value="Chromosome"/>
</dbReference>
<evidence type="ECO:0000313" key="2">
    <source>
        <dbReference type="EMBL" id="AEE49305.1"/>
    </source>
</evidence>
<sequence>MRNVCFALLFCFCCLNTIIIFAQMPPSKTKEVAAKVAVLPIQPGEWTGKGYYQFGPNRQEVDQYEKITSVLDGSVLLIEGIGRQNGEVRHHAVGTLSYDPFTQKYMLRTFKDGYTVDAETEMKEDGSFIWSMKNPRGITRYTVRLIDGTWIETGDFSADEGKTWSSFLEMKLQKK</sequence>
<protein>
    <recommendedName>
        <fullName evidence="4">DUF1579 domain-containing protein</fullName>
    </recommendedName>
</protein>
<evidence type="ECO:0008006" key="4">
    <source>
        <dbReference type="Google" id="ProtNLM"/>
    </source>
</evidence>
<evidence type="ECO:0000313" key="3">
    <source>
        <dbReference type="Proteomes" id="UP000008461"/>
    </source>
</evidence>
<feature type="chain" id="PRO_5003310358" description="DUF1579 domain-containing protein" evidence="1">
    <location>
        <begin position="23"/>
        <end position="175"/>
    </location>
</feature>
<accession>F4KX97</accession>
<dbReference type="InterPro" id="IPR011473">
    <property type="entry name" value="DUF1579"/>
</dbReference>
<keyword evidence="3" id="KW-1185">Reference proteome</keyword>
<organism evidence="2 3">
    <name type="scientific">Haliscomenobacter hydrossis (strain ATCC 27775 / DSM 1100 / LMG 10767 / O)</name>
    <dbReference type="NCBI Taxonomy" id="760192"/>
    <lineage>
        <taxon>Bacteria</taxon>
        <taxon>Pseudomonadati</taxon>
        <taxon>Bacteroidota</taxon>
        <taxon>Saprospiria</taxon>
        <taxon>Saprospirales</taxon>
        <taxon>Haliscomenobacteraceae</taxon>
        <taxon>Haliscomenobacter</taxon>
    </lineage>
</organism>
<dbReference type="EMBL" id="CP002691">
    <property type="protein sequence ID" value="AEE49305.1"/>
    <property type="molecule type" value="Genomic_DNA"/>
</dbReference>
<dbReference type="KEGG" id="hhy:Halhy_1410"/>
<reference evidence="2 3" key="1">
    <citation type="journal article" date="2011" name="Stand. Genomic Sci.">
        <title>Complete genome sequence of Haliscomenobacter hydrossis type strain (O).</title>
        <authorList>
            <consortium name="US DOE Joint Genome Institute (JGI-PGF)"/>
            <person name="Daligault H."/>
            <person name="Lapidus A."/>
            <person name="Zeytun A."/>
            <person name="Nolan M."/>
            <person name="Lucas S."/>
            <person name="Del Rio T.G."/>
            <person name="Tice H."/>
            <person name="Cheng J.F."/>
            <person name="Tapia R."/>
            <person name="Han C."/>
            <person name="Goodwin L."/>
            <person name="Pitluck S."/>
            <person name="Liolios K."/>
            <person name="Pagani I."/>
            <person name="Ivanova N."/>
            <person name="Huntemann M."/>
            <person name="Mavromatis K."/>
            <person name="Mikhailova N."/>
            <person name="Pati A."/>
            <person name="Chen A."/>
            <person name="Palaniappan K."/>
            <person name="Land M."/>
            <person name="Hauser L."/>
            <person name="Brambilla E.M."/>
            <person name="Rohde M."/>
            <person name="Verbarg S."/>
            <person name="Goker M."/>
            <person name="Bristow J."/>
            <person name="Eisen J.A."/>
            <person name="Markowitz V."/>
            <person name="Hugenholtz P."/>
            <person name="Kyrpides N.C."/>
            <person name="Klenk H.P."/>
            <person name="Woyke T."/>
        </authorList>
    </citation>
    <scope>NUCLEOTIDE SEQUENCE [LARGE SCALE GENOMIC DNA]</scope>
    <source>
        <strain evidence="3">ATCC 27775 / DSM 1100 / LMG 10767 / O</strain>
    </source>
</reference>